<dbReference type="AlphaFoldDB" id="A0A6M3KXN7"/>
<dbReference type="SUPFAM" id="SSF75620">
    <property type="entry name" value="Release factor"/>
    <property type="match status" value="1"/>
</dbReference>
<evidence type="ECO:0000256" key="2">
    <source>
        <dbReference type="ARBA" id="ARBA00022481"/>
    </source>
</evidence>
<dbReference type="PANTHER" id="PTHR43804">
    <property type="entry name" value="LD18447P"/>
    <property type="match status" value="1"/>
</dbReference>
<reference evidence="4" key="1">
    <citation type="submission" date="2020-03" db="EMBL/GenBank/DDBJ databases">
        <title>The deep terrestrial virosphere.</title>
        <authorList>
            <person name="Holmfeldt K."/>
            <person name="Nilsson E."/>
            <person name="Simone D."/>
            <person name="Lopez-Fernandez M."/>
            <person name="Wu X."/>
            <person name="de Brujin I."/>
            <person name="Lundin D."/>
            <person name="Andersson A."/>
            <person name="Bertilsson S."/>
            <person name="Dopson M."/>
        </authorList>
    </citation>
    <scope>NUCLEOTIDE SEQUENCE</scope>
    <source>
        <strain evidence="4">MM415B03088</strain>
    </source>
</reference>
<proteinExistence type="inferred from homology"/>
<evidence type="ECO:0000259" key="3">
    <source>
        <dbReference type="Pfam" id="PF00472"/>
    </source>
</evidence>
<keyword evidence="2" id="KW-0488">Methylation</keyword>
<accession>A0A6M3KXN7</accession>
<dbReference type="InterPro" id="IPR045853">
    <property type="entry name" value="Pep_chain_release_fac_I_sf"/>
</dbReference>
<comment type="similarity">
    <text evidence="1">Belongs to the prokaryotic/mitochondrial release factor family.</text>
</comment>
<gene>
    <name evidence="4" type="ORF">MM415B03088_0003</name>
</gene>
<sequence>MKTLLFSLTKRDFEVQSFRSGGPGGQNQNKVSSGCRIIHRASGAVGEARDSRSFHQNKKTAFERLTNSPIFKGWLRIETAKRLGLFKNLEARVEKMMALENLKIEGVDTSLPEDYNKG</sequence>
<evidence type="ECO:0000313" key="4">
    <source>
        <dbReference type="EMBL" id="QJA86947.1"/>
    </source>
</evidence>
<dbReference type="InterPro" id="IPR050057">
    <property type="entry name" value="Prokaryotic/Mito_RF"/>
</dbReference>
<dbReference type="EMBL" id="MT142671">
    <property type="protein sequence ID" value="QJA86947.1"/>
    <property type="molecule type" value="Genomic_DNA"/>
</dbReference>
<name>A0A6M3KXN7_9ZZZZ</name>
<dbReference type="GO" id="GO:0003747">
    <property type="term" value="F:translation release factor activity"/>
    <property type="evidence" value="ECO:0007669"/>
    <property type="project" value="InterPro"/>
</dbReference>
<dbReference type="InterPro" id="IPR000352">
    <property type="entry name" value="Pep_chain_release_fac_I"/>
</dbReference>
<protein>
    <submittedName>
        <fullName evidence="4">Putative RF-1 domain containing protein</fullName>
    </submittedName>
</protein>
<feature type="domain" description="Prokaryotic-type class I peptide chain release factors" evidence="3">
    <location>
        <begin position="7"/>
        <end position="67"/>
    </location>
</feature>
<dbReference type="PANTHER" id="PTHR43804:SF7">
    <property type="entry name" value="LD18447P"/>
    <property type="match status" value="1"/>
</dbReference>
<organism evidence="4">
    <name type="scientific">viral metagenome</name>
    <dbReference type="NCBI Taxonomy" id="1070528"/>
    <lineage>
        <taxon>unclassified sequences</taxon>
        <taxon>metagenomes</taxon>
        <taxon>organismal metagenomes</taxon>
    </lineage>
</organism>
<dbReference type="Pfam" id="PF00472">
    <property type="entry name" value="RF-1"/>
    <property type="match status" value="1"/>
</dbReference>
<dbReference type="Gene3D" id="3.30.160.20">
    <property type="match status" value="1"/>
</dbReference>
<evidence type="ECO:0000256" key="1">
    <source>
        <dbReference type="ARBA" id="ARBA00010835"/>
    </source>
</evidence>